<keyword evidence="8" id="KW-0067">ATP-binding</keyword>
<evidence type="ECO:0000256" key="10">
    <source>
        <dbReference type="SAM" id="MobiDB-lite"/>
    </source>
</evidence>
<dbReference type="PROSITE" id="PS50109">
    <property type="entry name" value="HIS_KIN"/>
    <property type="match status" value="1"/>
</dbReference>
<dbReference type="RefSeq" id="WP_307343485.1">
    <property type="nucleotide sequence ID" value="NZ_JAUSUD010000015.1"/>
</dbReference>
<dbReference type="SUPFAM" id="SSF47384">
    <property type="entry name" value="Homodimeric domain of signal transducing histidine kinase"/>
    <property type="match status" value="1"/>
</dbReference>
<dbReference type="Gene3D" id="3.30.565.10">
    <property type="entry name" value="Histidine kinase-like ATPase, C-terminal domain"/>
    <property type="match status" value="1"/>
</dbReference>
<dbReference type="InterPro" id="IPR004358">
    <property type="entry name" value="Sig_transdc_His_kin-like_C"/>
</dbReference>
<dbReference type="SMART" id="SM00388">
    <property type="entry name" value="HisKA"/>
    <property type="match status" value="1"/>
</dbReference>
<keyword evidence="7 13" id="KW-0418">Kinase</keyword>
<evidence type="ECO:0000256" key="6">
    <source>
        <dbReference type="ARBA" id="ARBA00022741"/>
    </source>
</evidence>
<keyword evidence="9" id="KW-0902">Two-component regulatory system</keyword>
<evidence type="ECO:0000256" key="11">
    <source>
        <dbReference type="SAM" id="Phobius"/>
    </source>
</evidence>
<evidence type="ECO:0000256" key="9">
    <source>
        <dbReference type="ARBA" id="ARBA00023012"/>
    </source>
</evidence>
<dbReference type="InterPro" id="IPR003594">
    <property type="entry name" value="HATPase_dom"/>
</dbReference>
<evidence type="ECO:0000256" key="3">
    <source>
        <dbReference type="ARBA" id="ARBA00012438"/>
    </source>
</evidence>
<dbReference type="EC" id="2.7.13.3" evidence="3"/>
<evidence type="ECO:0000256" key="4">
    <source>
        <dbReference type="ARBA" id="ARBA00022553"/>
    </source>
</evidence>
<dbReference type="Proteomes" id="UP001234495">
    <property type="component" value="Unassembled WGS sequence"/>
</dbReference>
<keyword evidence="6" id="KW-0547">Nucleotide-binding</keyword>
<evidence type="ECO:0000256" key="7">
    <source>
        <dbReference type="ARBA" id="ARBA00022777"/>
    </source>
</evidence>
<evidence type="ECO:0000256" key="5">
    <source>
        <dbReference type="ARBA" id="ARBA00022679"/>
    </source>
</evidence>
<organism evidence="13 14">
    <name type="scientific">Metabacillus malikii</name>
    <dbReference type="NCBI Taxonomy" id="1504265"/>
    <lineage>
        <taxon>Bacteria</taxon>
        <taxon>Bacillati</taxon>
        <taxon>Bacillota</taxon>
        <taxon>Bacilli</taxon>
        <taxon>Bacillales</taxon>
        <taxon>Bacillaceae</taxon>
        <taxon>Metabacillus</taxon>
    </lineage>
</organism>
<name>A0ABT9ZIW1_9BACI</name>
<feature type="transmembrane region" description="Helical" evidence="11">
    <location>
        <begin position="174"/>
        <end position="196"/>
    </location>
</feature>
<keyword evidence="14" id="KW-1185">Reference proteome</keyword>
<dbReference type="PANTHER" id="PTHR45453:SF1">
    <property type="entry name" value="PHOSPHATE REGULON SENSOR PROTEIN PHOR"/>
    <property type="match status" value="1"/>
</dbReference>
<feature type="transmembrane region" description="Helical" evidence="11">
    <location>
        <begin position="12"/>
        <end position="34"/>
    </location>
</feature>
<accession>A0ABT9ZIW1</accession>
<reference evidence="13 14" key="1">
    <citation type="submission" date="2023-07" db="EMBL/GenBank/DDBJ databases">
        <title>Genomic Encyclopedia of Type Strains, Phase IV (KMG-IV): sequencing the most valuable type-strain genomes for metagenomic binning, comparative biology and taxonomic classification.</title>
        <authorList>
            <person name="Goeker M."/>
        </authorList>
    </citation>
    <scope>NUCLEOTIDE SEQUENCE [LARGE SCALE GENOMIC DNA]</scope>
    <source>
        <strain evidence="13 14">DSM 29005</strain>
    </source>
</reference>
<dbReference type="SMART" id="SM00387">
    <property type="entry name" value="HATPase_c"/>
    <property type="match status" value="1"/>
</dbReference>
<dbReference type="InterPro" id="IPR005467">
    <property type="entry name" value="His_kinase_dom"/>
</dbReference>
<proteinExistence type="predicted"/>
<evidence type="ECO:0000313" key="13">
    <source>
        <dbReference type="EMBL" id="MDQ0231844.1"/>
    </source>
</evidence>
<gene>
    <name evidence="13" type="ORF">J2S19_003129</name>
</gene>
<keyword evidence="11" id="KW-1133">Transmembrane helix</keyword>
<evidence type="ECO:0000256" key="2">
    <source>
        <dbReference type="ARBA" id="ARBA00004370"/>
    </source>
</evidence>
<evidence type="ECO:0000259" key="12">
    <source>
        <dbReference type="PROSITE" id="PS50109"/>
    </source>
</evidence>
<evidence type="ECO:0000256" key="1">
    <source>
        <dbReference type="ARBA" id="ARBA00000085"/>
    </source>
</evidence>
<evidence type="ECO:0000256" key="8">
    <source>
        <dbReference type="ARBA" id="ARBA00022840"/>
    </source>
</evidence>
<dbReference type="InterPro" id="IPR050351">
    <property type="entry name" value="BphY/WalK/GraS-like"/>
</dbReference>
<evidence type="ECO:0000313" key="14">
    <source>
        <dbReference type="Proteomes" id="UP001234495"/>
    </source>
</evidence>
<dbReference type="Pfam" id="PF02518">
    <property type="entry name" value="HATPase_c"/>
    <property type="match status" value="1"/>
</dbReference>
<dbReference type="InterPro" id="IPR003661">
    <property type="entry name" value="HisK_dim/P_dom"/>
</dbReference>
<dbReference type="InterPro" id="IPR036890">
    <property type="entry name" value="HATPase_C_sf"/>
</dbReference>
<feature type="region of interest" description="Disordered" evidence="10">
    <location>
        <begin position="61"/>
        <end position="88"/>
    </location>
</feature>
<dbReference type="PANTHER" id="PTHR45453">
    <property type="entry name" value="PHOSPHATE REGULON SENSOR PROTEIN PHOR"/>
    <property type="match status" value="1"/>
</dbReference>
<comment type="catalytic activity">
    <reaction evidence="1">
        <text>ATP + protein L-histidine = ADP + protein N-phospho-L-histidine.</text>
        <dbReference type="EC" id="2.7.13.3"/>
    </reaction>
</comment>
<comment type="caution">
    <text evidence="13">The sequence shown here is derived from an EMBL/GenBank/DDBJ whole genome shotgun (WGS) entry which is preliminary data.</text>
</comment>
<feature type="domain" description="Histidine kinase" evidence="12">
    <location>
        <begin position="217"/>
        <end position="432"/>
    </location>
</feature>
<comment type="subcellular location">
    <subcellularLocation>
        <location evidence="2">Membrane</location>
    </subcellularLocation>
</comment>
<dbReference type="PRINTS" id="PR00344">
    <property type="entry name" value="BCTRLSENSOR"/>
</dbReference>
<sequence>MFNKSIFKQQRLKFMFINLLAFTIIFTIFSVIIFSQVQSTLYTKTDEELLSMKEKVLDEDEGFGEGNFKPTPGEQNVPPNNHPRRNPNPRIIVLNWDQSGQIINEAEIGTAYYENYFQDYELDITNTDNITTTTIHDAYHFRYILFKDNNPNDDVAYIQLMINVDAEQTIIANFVKLVTICSIIFIVLSISASIILSNKMMKPIIASWNKQTEFVENASHELRTPLTIIQNKLEMMLTAPNKRIADKFENIALSLSETRRLSKLTSDLLTLARADSAETELVLKEVHVDSFIETVCAPYKEIADSQNKQFWLNVKSQVTIRADESRLHQLFVILLDNALKYTRENDSIGVKAYTEDQKIVFEISDTGIGIKNENMKYIFDRFYREDKARSRETGGMGLGLSIAHWIVTKHKGTIKVMKNQHQGTTFIVKLPK</sequence>
<protein>
    <recommendedName>
        <fullName evidence="3">histidine kinase</fullName>
        <ecNumber evidence="3">2.7.13.3</ecNumber>
    </recommendedName>
</protein>
<keyword evidence="5 13" id="KW-0808">Transferase</keyword>
<dbReference type="SUPFAM" id="SSF55874">
    <property type="entry name" value="ATPase domain of HSP90 chaperone/DNA topoisomerase II/histidine kinase"/>
    <property type="match status" value="1"/>
</dbReference>
<dbReference type="EMBL" id="JAUSUD010000015">
    <property type="protein sequence ID" value="MDQ0231844.1"/>
    <property type="molecule type" value="Genomic_DNA"/>
</dbReference>
<dbReference type="GO" id="GO:0004673">
    <property type="term" value="F:protein histidine kinase activity"/>
    <property type="evidence" value="ECO:0007669"/>
    <property type="project" value="UniProtKB-EC"/>
</dbReference>
<dbReference type="Pfam" id="PF00512">
    <property type="entry name" value="HisKA"/>
    <property type="match status" value="1"/>
</dbReference>
<keyword evidence="11" id="KW-0472">Membrane</keyword>
<dbReference type="Gene3D" id="1.10.287.130">
    <property type="match status" value="1"/>
</dbReference>
<dbReference type="CDD" id="cd00082">
    <property type="entry name" value="HisKA"/>
    <property type="match status" value="1"/>
</dbReference>
<keyword evidence="11" id="KW-0812">Transmembrane</keyword>
<keyword evidence="4" id="KW-0597">Phosphoprotein</keyword>
<dbReference type="InterPro" id="IPR036097">
    <property type="entry name" value="HisK_dim/P_sf"/>
</dbReference>